<keyword evidence="11 13" id="KW-0443">Lipid metabolism</keyword>
<dbReference type="InterPro" id="IPR027417">
    <property type="entry name" value="P-loop_NTPase"/>
</dbReference>
<dbReference type="UniPathway" id="UPA00359">
    <property type="reaction ID" value="UER00482"/>
</dbReference>
<evidence type="ECO:0000313" key="14">
    <source>
        <dbReference type="EMBL" id="MBB4841899.1"/>
    </source>
</evidence>
<evidence type="ECO:0000256" key="3">
    <source>
        <dbReference type="ARBA" id="ARBA00012071"/>
    </source>
</evidence>
<dbReference type="GO" id="GO:0005886">
    <property type="term" value="C:plasma membrane"/>
    <property type="evidence" value="ECO:0007669"/>
    <property type="project" value="TreeGrafter"/>
</dbReference>
<dbReference type="RefSeq" id="WP_184295661.1">
    <property type="nucleotide sequence ID" value="NZ_JACHLP010000001.1"/>
</dbReference>
<keyword evidence="8 13" id="KW-0547">Nucleotide-binding</keyword>
<keyword evidence="6 13" id="KW-0441">Lipid A biosynthesis</keyword>
<comment type="function">
    <text evidence="1 13">Transfers the gamma-phosphate of ATP to the 4'-position of a tetraacyldisaccharide 1-phosphate intermediate (termed DS-1-P) to form tetraacyldisaccharide 1,4'-bis-phosphate (lipid IVA).</text>
</comment>
<dbReference type="Pfam" id="PF02606">
    <property type="entry name" value="LpxK"/>
    <property type="match status" value="1"/>
</dbReference>
<evidence type="ECO:0000256" key="5">
    <source>
        <dbReference type="ARBA" id="ARBA00022516"/>
    </source>
</evidence>
<dbReference type="NCBIfam" id="TIGR00682">
    <property type="entry name" value="lpxK"/>
    <property type="match status" value="1"/>
</dbReference>
<dbReference type="EMBL" id="JACHLP010000001">
    <property type="protein sequence ID" value="MBB4841899.1"/>
    <property type="molecule type" value="Genomic_DNA"/>
</dbReference>
<evidence type="ECO:0000256" key="11">
    <source>
        <dbReference type="ARBA" id="ARBA00023098"/>
    </source>
</evidence>
<evidence type="ECO:0000256" key="6">
    <source>
        <dbReference type="ARBA" id="ARBA00022556"/>
    </source>
</evidence>
<organism evidence="14 15">
    <name type="scientific">Roseateles oligotrophus</name>
    <dbReference type="NCBI Taxonomy" id="1769250"/>
    <lineage>
        <taxon>Bacteria</taxon>
        <taxon>Pseudomonadati</taxon>
        <taxon>Pseudomonadota</taxon>
        <taxon>Betaproteobacteria</taxon>
        <taxon>Burkholderiales</taxon>
        <taxon>Sphaerotilaceae</taxon>
        <taxon>Roseateles</taxon>
    </lineage>
</organism>
<dbReference type="PANTHER" id="PTHR42724">
    <property type="entry name" value="TETRAACYLDISACCHARIDE 4'-KINASE"/>
    <property type="match status" value="1"/>
</dbReference>
<evidence type="ECO:0000256" key="13">
    <source>
        <dbReference type="HAMAP-Rule" id="MF_00409"/>
    </source>
</evidence>
<dbReference type="GO" id="GO:0009029">
    <property type="term" value="F:lipid-A 4'-kinase activity"/>
    <property type="evidence" value="ECO:0007669"/>
    <property type="project" value="UniProtKB-UniRule"/>
</dbReference>
<reference evidence="14 15" key="1">
    <citation type="submission" date="2020-08" db="EMBL/GenBank/DDBJ databases">
        <title>Functional genomics of gut bacteria from endangered species of beetles.</title>
        <authorList>
            <person name="Carlos-Shanley C."/>
        </authorList>
    </citation>
    <scope>NUCLEOTIDE SEQUENCE [LARGE SCALE GENOMIC DNA]</scope>
    <source>
        <strain evidence="14 15">S00239</strain>
    </source>
</reference>
<dbReference type="GO" id="GO:0009244">
    <property type="term" value="P:lipopolysaccharide core region biosynthetic process"/>
    <property type="evidence" value="ECO:0007669"/>
    <property type="project" value="TreeGrafter"/>
</dbReference>
<comment type="pathway">
    <text evidence="2 13">Glycolipid biosynthesis; lipid IV(A) biosynthesis; lipid IV(A) from (3R)-3-hydroxytetradecanoyl-[acyl-carrier-protein] and UDP-N-acetyl-alpha-D-glucosamine: step 6/6.</text>
</comment>
<dbReference type="AlphaFoldDB" id="A0A840L6W0"/>
<dbReference type="PANTHER" id="PTHR42724:SF1">
    <property type="entry name" value="TETRAACYLDISACCHARIDE 4'-KINASE, MITOCHONDRIAL-RELATED"/>
    <property type="match status" value="1"/>
</dbReference>
<dbReference type="GO" id="GO:0009245">
    <property type="term" value="P:lipid A biosynthetic process"/>
    <property type="evidence" value="ECO:0007669"/>
    <property type="project" value="UniProtKB-UniRule"/>
</dbReference>
<keyword evidence="10 13" id="KW-0067">ATP-binding</keyword>
<feature type="binding site" evidence="13">
    <location>
        <begin position="67"/>
        <end position="74"/>
    </location>
    <ligand>
        <name>ATP</name>
        <dbReference type="ChEBI" id="CHEBI:30616"/>
    </ligand>
</feature>
<evidence type="ECO:0000256" key="7">
    <source>
        <dbReference type="ARBA" id="ARBA00022679"/>
    </source>
</evidence>
<keyword evidence="5 13" id="KW-0444">Lipid biosynthesis</keyword>
<comment type="catalytic activity">
    <reaction evidence="13">
        <text>a lipid A disaccharide + ATP = a lipid IVA + ADP + H(+)</text>
        <dbReference type="Rhea" id="RHEA:67840"/>
        <dbReference type="ChEBI" id="CHEBI:15378"/>
        <dbReference type="ChEBI" id="CHEBI:30616"/>
        <dbReference type="ChEBI" id="CHEBI:176343"/>
        <dbReference type="ChEBI" id="CHEBI:176425"/>
        <dbReference type="ChEBI" id="CHEBI:456216"/>
        <dbReference type="EC" id="2.7.1.130"/>
    </reaction>
</comment>
<dbReference type="Proteomes" id="UP000562027">
    <property type="component" value="Unassembled WGS sequence"/>
</dbReference>
<proteinExistence type="inferred from homology"/>
<comment type="similarity">
    <text evidence="13">Belongs to the LpxK family.</text>
</comment>
<keyword evidence="9 13" id="KW-0418">Kinase</keyword>
<evidence type="ECO:0000256" key="8">
    <source>
        <dbReference type="ARBA" id="ARBA00022741"/>
    </source>
</evidence>
<evidence type="ECO:0000256" key="9">
    <source>
        <dbReference type="ARBA" id="ARBA00022777"/>
    </source>
</evidence>
<dbReference type="GO" id="GO:0005524">
    <property type="term" value="F:ATP binding"/>
    <property type="evidence" value="ECO:0007669"/>
    <property type="project" value="UniProtKB-UniRule"/>
</dbReference>
<comment type="caution">
    <text evidence="14">The sequence shown here is derived from an EMBL/GenBank/DDBJ whole genome shotgun (WGS) entry which is preliminary data.</text>
</comment>
<accession>A0A840L6W0</accession>
<keyword evidence="7 13" id="KW-0808">Transferase</keyword>
<evidence type="ECO:0000256" key="2">
    <source>
        <dbReference type="ARBA" id="ARBA00004870"/>
    </source>
</evidence>
<evidence type="ECO:0000256" key="10">
    <source>
        <dbReference type="ARBA" id="ARBA00022840"/>
    </source>
</evidence>
<evidence type="ECO:0000256" key="1">
    <source>
        <dbReference type="ARBA" id="ARBA00002274"/>
    </source>
</evidence>
<dbReference type="InterPro" id="IPR003758">
    <property type="entry name" value="LpxK"/>
</dbReference>
<protein>
    <recommendedName>
        <fullName evidence="4 13">Tetraacyldisaccharide 4'-kinase</fullName>
        <ecNumber evidence="3 13">2.7.1.130</ecNumber>
    </recommendedName>
    <alternativeName>
        <fullName evidence="12 13">Lipid A 4'-kinase</fullName>
    </alternativeName>
</protein>
<dbReference type="EC" id="2.7.1.130" evidence="3 13"/>
<evidence type="ECO:0000313" key="15">
    <source>
        <dbReference type="Proteomes" id="UP000562027"/>
    </source>
</evidence>
<evidence type="ECO:0000256" key="4">
    <source>
        <dbReference type="ARBA" id="ARBA00016436"/>
    </source>
</evidence>
<gene>
    <name evidence="13" type="primary">lpxK</name>
    <name evidence="14" type="ORF">HNP55_000394</name>
</gene>
<evidence type="ECO:0000256" key="12">
    <source>
        <dbReference type="ARBA" id="ARBA00029757"/>
    </source>
</evidence>
<name>A0A840L6W0_9BURK</name>
<dbReference type="SUPFAM" id="SSF52540">
    <property type="entry name" value="P-loop containing nucleoside triphosphate hydrolases"/>
    <property type="match status" value="1"/>
</dbReference>
<sequence>MAQGFAARLQREWYAAPGTLRPWLSGLLRPLSLLYRGLSGLRALLYRCGLKKTATLPVPVIVVGNWIVGGAGKTPTTLALLKQLQALGLRAGVISRGYGRNNDELRLIQADSLACEVGDEPLLIHLRSGVPVAVGRDRVAVAQALLQAHPELQLLISDDGLQHLRLPRDLAVLVFDERGLGNGRLLPAGPLRQAPRSWLAPTELVLYNAARPSTDLPGHLAQRRLGGALRLQDWWQGQAASPQALQELRQRPAQDLLATAGMAHPQRFFQMLSEQGLRFQSLPLPDHYDFAELPWPASTPAVVLTEKDAIKLRPERCGQTEVWVVALDFQPDAAFQEALHERLQAWGLPVHEPQH</sequence>
<dbReference type="HAMAP" id="MF_00409">
    <property type="entry name" value="LpxK"/>
    <property type="match status" value="1"/>
</dbReference>
<keyword evidence="15" id="KW-1185">Reference proteome</keyword>